<proteinExistence type="predicted"/>
<protein>
    <recommendedName>
        <fullName evidence="4">Porin</fullName>
    </recommendedName>
</protein>
<keyword evidence="3" id="KW-1185">Reference proteome</keyword>
<evidence type="ECO:0000313" key="2">
    <source>
        <dbReference type="EMBL" id="TDK33284.1"/>
    </source>
</evidence>
<dbReference type="InterPro" id="IPR010239">
    <property type="entry name" value="CHP02001"/>
</dbReference>
<evidence type="ECO:0000313" key="3">
    <source>
        <dbReference type="Proteomes" id="UP000295543"/>
    </source>
</evidence>
<feature type="signal peptide" evidence="1">
    <location>
        <begin position="1"/>
        <end position="27"/>
    </location>
</feature>
<dbReference type="OrthoDB" id="9793561at2"/>
<dbReference type="NCBIfam" id="TIGR02001">
    <property type="entry name" value="gcw_chp"/>
    <property type="match status" value="1"/>
</dbReference>
<feature type="chain" id="PRO_5020331371" description="Porin" evidence="1">
    <location>
        <begin position="28"/>
        <end position="234"/>
    </location>
</feature>
<accession>A0A4R5UDC2</accession>
<dbReference type="AlphaFoldDB" id="A0A4R5UDC2"/>
<dbReference type="EMBL" id="SMTG01000002">
    <property type="protein sequence ID" value="TDK33284.1"/>
    <property type="molecule type" value="Genomic_DNA"/>
</dbReference>
<name>A0A4R5UDC2_9GAMM</name>
<sequence length="234" mass="25019">MNRNTSIARRLALGLALATSAISTAHAVDFSGAAAITTDYVWRGTSQSNEDPAVQASFKVASDTGFYAQAWGSSVEFAPDTRASTEVDLVAGWSGALSDTLALDVNLTHYLYPSTTVDLDWTEAIATLTWLEHYWVQVGHSNDALATDTSGTYATIGARLPVSDTFRFETAAGHYWLAGNRGYEDYAHLQVGAVWAFASPLELRLTAHETDSAAERGFGALAGSRIEAALQASF</sequence>
<dbReference type="RefSeq" id="WP_133392771.1">
    <property type="nucleotide sequence ID" value="NZ_SMTG01000002.1"/>
</dbReference>
<gene>
    <name evidence="2" type="ORF">E2F49_04430</name>
</gene>
<dbReference type="Pfam" id="PF09694">
    <property type="entry name" value="Gcw_chp"/>
    <property type="match status" value="1"/>
</dbReference>
<comment type="caution">
    <text evidence="2">The sequence shown here is derived from an EMBL/GenBank/DDBJ whole genome shotgun (WGS) entry which is preliminary data.</text>
</comment>
<keyword evidence="1" id="KW-0732">Signal</keyword>
<evidence type="ECO:0000256" key="1">
    <source>
        <dbReference type="SAM" id="SignalP"/>
    </source>
</evidence>
<evidence type="ECO:0008006" key="4">
    <source>
        <dbReference type="Google" id="ProtNLM"/>
    </source>
</evidence>
<organism evidence="2 3">
    <name type="scientific">Luteimonas terrae</name>
    <dbReference type="NCBI Taxonomy" id="1530191"/>
    <lineage>
        <taxon>Bacteria</taxon>
        <taxon>Pseudomonadati</taxon>
        <taxon>Pseudomonadota</taxon>
        <taxon>Gammaproteobacteria</taxon>
        <taxon>Lysobacterales</taxon>
        <taxon>Lysobacteraceae</taxon>
        <taxon>Luteimonas</taxon>
    </lineage>
</organism>
<dbReference type="Proteomes" id="UP000295543">
    <property type="component" value="Unassembled WGS sequence"/>
</dbReference>
<reference evidence="2 3" key="1">
    <citation type="submission" date="2019-03" db="EMBL/GenBank/DDBJ databases">
        <title>Luteimonas zhaokaii sp.nov., isolated from the rectal contents of Plateau pika in Yushu, Qinghai Province, China.</title>
        <authorList>
            <person name="Zhang G."/>
        </authorList>
    </citation>
    <scope>NUCLEOTIDE SEQUENCE [LARGE SCALE GENOMIC DNA]</scope>
    <source>
        <strain evidence="2 3">THG-MD21</strain>
    </source>
</reference>